<reference evidence="2 3" key="1">
    <citation type="submission" date="2017-05" db="EMBL/GenBank/DDBJ databases">
        <title>Virgibacillus sp. AK90 isolated from a saltern of Kakinada, India.</title>
        <authorList>
            <person name="Gupta V."/>
            <person name="Sidhu C."/>
            <person name="Korpole S."/>
            <person name="Pinnaka A.K."/>
        </authorList>
    </citation>
    <scope>NUCLEOTIDE SEQUENCE [LARGE SCALE GENOMIC DNA]</scope>
    <source>
        <strain evidence="2 3">AK90</strain>
    </source>
</reference>
<evidence type="ECO:0000313" key="3">
    <source>
        <dbReference type="Proteomes" id="UP000256488"/>
    </source>
</evidence>
<name>A0A3E0WHK9_9BACI</name>
<dbReference type="Proteomes" id="UP000256488">
    <property type="component" value="Unassembled WGS sequence"/>
</dbReference>
<proteinExistence type="predicted"/>
<feature type="transmembrane region" description="Helical" evidence="1">
    <location>
        <begin position="42"/>
        <end position="63"/>
    </location>
</feature>
<organism evidence="2 3">
    <name type="scientific">Virgibacillus dokdonensis</name>
    <dbReference type="NCBI Taxonomy" id="302167"/>
    <lineage>
        <taxon>Bacteria</taxon>
        <taxon>Bacillati</taxon>
        <taxon>Bacillota</taxon>
        <taxon>Bacilli</taxon>
        <taxon>Bacillales</taxon>
        <taxon>Bacillaceae</taxon>
        <taxon>Virgibacillus</taxon>
    </lineage>
</organism>
<feature type="transmembrane region" description="Helical" evidence="1">
    <location>
        <begin position="75"/>
        <end position="101"/>
    </location>
</feature>
<dbReference type="RefSeq" id="WP_116279494.1">
    <property type="nucleotide sequence ID" value="NZ_NFZX01000064.1"/>
</dbReference>
<comment type="caution">
    <text evidence="2">The sequence shown here is derived from an EMBL/GenBank/DDBJ whole genome shotgun (WGS) entry which is preliminary data.</text>
</comment>
<evidence type="ECO:0000313" key="2">
    <source>
        <dbReference type="EMBL" id="RFA32460.1"/>
    </source>
</evidence>
<gene>
    <name evidence="2" type="ORF">CAI16_18000</name>
</gene>
<dbReference type="EMBL" id="NFZX01000064">
    <property type="protein sequence ID" value="RFA32460.1"/>
    <property type="molecule type" value="Genomic_DNA"/>
</dbReference>
<evidence type="ECO:0000256" key="1">
    <source>
        <dbReference type="SAM" id="Phobius"/>
    </source>
</evidence>
<protein>
    <submittedName>
        <fullName evidence="2">Uncharacterized protein</fullName>
    </submittedName>
</protein>
<accession>A0A3E0WHK9</accession>
<dbReference type="AlphaFoldDB" id="A0A3E0WHK9"/>
<keyword evidence="1" id="KW-0812">Transmembrane</keyword>
<sequence>MKTIEVYTQKSLKHAKENNYDEIIIKGALANKVKKASKITKLSKWGIGVLTATLGTATVTAPVTGGVSLAVAAPVAAMTGVQVAAIISASALGVALIIALFKGYEEISYREGMLILRKKQK</sequence>
<keyword evidence="1" id="KW-0472">Membrane</keyword>
<keyword evidence="1" id="KW-1133">Transmembrane helix</keyword>